<keyword evidence="5 6" id="KW-0788">Thiol protease</keyword>
<evidence type="ECO:0000313" key="10">
    <source>
        <dbReference type="EMBL" id="GAC72457.1"/>
    </source>
</evidence>
<dbReference type="CDD" id="cd16104">
    <property type="entry name" value="Ubl_USP14_like"/>
    <property type="match status" value="1"/>
</dbReference>
<dbReference type="AlphaFoldDB" id="M9MDB6"/>
<feature type="compositionally biased region" description="Low complexity" evidence="7">
    <location>
        <begin position="488"/>
        <end position="502"/>
    </location>
</feature>
<comment type="similarity">
    <text evidence="6">Belongs to the peptidase C19 family.</text>
</comment>
<evidence type="ECO:0000259" key="8">
    <source>
        <dbReference type="PROSITE" id="PS50053"/>
    </source>
</evidence>
<sequence>MLARKRGGASVPKPTQHVDCSHLVAAFAASLLTTSFLSPLSTSETACTLRTYSRFSHAPMAKMASTIPIKVKHNGKLHDIALDTAQPATAFKQAVYEKTGVPADRMKVMVKGGMLKDDHDLTKIGARPGQTFMVIGTAGELPKAPTGPITFIEDMTESELALATQSRVGLTNLGNTCYLNSTLQVLRAIPELQTALGKFDGGLGGADGERNLTAALRDLYKNLSQTTEPFPPFAFLTILRQVAPQFAEMARDGHSFAQQDAEEVWVRIIQALQNSLHGLSAPSSSSEGAAAAAGAEAAASTTTDAAAVDSSRRFVEQYMTGHMVIKRSSAEAPDEPASTSKDPFSMLQCNISSTTNEMTSGILDSLNQQIEKTSATLGRQAVYDETSRIDRLPAYLATHFVRFYWRRDINKKTKIMRKVKFPFVLDATPFLTDELKDKTKETNLAIKKIEKDRDERAKIRKRAKARKAAEEKAAREAKASGDVAMADATSSTSSTATAAGTSGEAGGEDKEKETVQTLGQALTVEEELAEREKERASIRATVHPDLAADVGCNASALYELVGIVTHKGAAADAGHYISWVRKDLDESSASNPAEQLEHTDADQQWYKFDDDKVSTVARDKIAQLDGGGEDSVAYILLYRSKQI</sequence>
<dbReference type="InterPro" id="IPR001394">
    <property type="entry name" value="Peptidase_C19_UCH"/>
</dbReference>
<dbReference type="InterPro" id="IPR000626">
    <property type="entry name" value="Ubiquitin-like_dom"/>
</dbReference>
<comment type="catalytic activity">
    <reaction evidence="1 6">
        <text>Thiol-dependent hydrolysis of ester, thioester, amide, peptide and isopeptide bonds formed by the C-terminal Gly of ubiquitin (a 76-residue protein attached to proteins as an intracellular targeting signal).</text>
        <dbReference type="EC" id="3.4.19.12"/>
    </reaction>
</comment>
<dbReference type="Pfam" id="PF00443">
    <property type="entry name" value="UCH"/>
    <property type="match status" value="1"/>
</dbReference>
<dbReference type="EC" id="3.4.19.12" evidence="6"/>
<dbReference type="GO" id="GO:0043161">
    <property type="term" value="P:proteasome-mediated ubiquitin-dependent protein catabolic process"/>
    <property type="evidence" value="ECO:0007669"/>
    <property type="project" value="InterPro"/>
</dbReference>
<dbReference type="SMART" id="SM00213">
    <property type="entry name" value="UBQ"/>
    <property type="match status" value="1"/>
</dbReference>
<dbReference type="Pfam" id="PF00240">
    <property type="entry name" value="ubiquitin"/>
    <property type="match status" value="1"/>
</dbReference>
<dbReference type="PROSITE" id="PS50235">
    <property type="entry name" value="USP_3"/>
    <property type="match status" value="1"/>
</dbReference>
<dbReference type="PANTHER" id="PTHR43982:SF1">
    <property type="entry name" value="UBIQUITIN CARBOXYL-TERMINAL HYDROLASE 14"/>
    <property type="match status" value="1"/>
</dbReference>
<dbReference type="CDD" id="cd02657">
    <property type="entry name" value="Peptidase_C19A"/>
    <property type="match status" value="1"/>
</dbReference>
<evidence type="ECO:0000256" key="7">
    <source>
        <dbReference type="SAM" id="MobiDB-lite"/>
    </source>
</evidence>
<dbReference type="InterPro" id="IPR044635">
    <property type="entry name" value="UBP14-like"/>
</dbReference>
<dbReference type="OrthoDB" id="333239at2759"/>
<dbReference type="PROSITE" id="PS50053">
    <property type="entry name" value="UBIQUITIN_2"/>
    <property type="match status" value="1"/>
</dbReference>
<evidence type="ECO:0000259" key="9">
    <source>
        <dbReference type="PROSITE" id="PS50235"/>
    </source>
</evidence>
<reference evidence="11" key="1">
    <citation type="journal article" date="2013" name="Genome Announc.">
        <title>Genome sequence of the basidiomycetous yeast Pseudozyma antarctica T-34, a producer of the glycolipid biosurfactants mannosylerythritol lipids.</title>
        <authorList>
            <person name="Morita T."/>
            <person name="Koike H."/>
            <person name="Koyama Y."/>
            <person name="Hagiwara H."/>
            <person name="Ito E."/>
            <person name="Fukuoka T."/>
            <person name="Imura T."/>
            <person name="Machida M."/>
            <person name="Kitamoto D."/>
        </authorList>
    </citation>
    <scope>NUCLEOTIDE SEQUENCE [LARGE SCALE GENOMIC DNA]</scope>
    <source>
        <strain evidence="11">T-34</strain>
    </source>
</reference>
<accession>M9MDB6</accession>
<keyword evidence="2 6" id="KW-0645">Protease</keyword>
<keyword evidence="3 6" id="KW-0833">Ubl conjugation pathway</keyword>
<dbReference type="Gene3D" id="3.90.70.10">
    <property type="entry name" value="Cysteine proteinases"/>
    <property type="match status" value="1"/>
</dbReference>
<feature type="compositionally biased region" description="Basic and acidic residues" evidence="7">
    <location>
        <begin position="467"/>
        <end position="479"/>
    </location>
</feature>
<evidence type="ECO:0000256" key="3">
    <source>
        <dbReference type="ARBA" id="ARBA00022786"/>
    </source>
</evidence>
<dbReference type="PANTHER" id="PTHR43982">
    <property type="entry name" value="UBIQUITIN CARBOXYL-TERMINAL HYDROLASE"/>
    <property type="match status" value="1"/>
</dbReference>
<dbReference type="STRING" id="1151754.M9MDB6"/>
<dbReference type="GO" id="GO:0016579">
    <property type="term" value="P:protein deubiquitination"/>
    <property type="evidence" value="ECO:0007669"/>
    <property type="project" value="InterPro"/>
</dbReference>
<evidence type="ECO:0000256" key="6">
    <source>
        <dbReference type="RuleBase" id="RU366025"/>
    </source>
</evidence>
<dbReference type="InterPro" id="IPR028889">
    <property type="entry name" value="USP"/>
</dbReference>
<dbReference type="SUPFAM" id="SSF54236">
    <property type="entry name" value="Ubiquitin-like"/>
    <property type="match status" value="1"/>
</dbReference>
<organism evidence="10 11">
    <name type="scientific">Pseudozyma antarctica (strain T-34)</name>
    <name type="common">Yeast</name>
    <name type="synonym">Candida antarctica</name>
    <dbReference type="NCBI Taxonomy" id="1151754"/>
    <lineage>
        <taxon>Eukaryota</taxon>
        <taxon>Fungi</taxon>
        <taxon>Dikarya</taxon>
        <taxon>Basidiomycota</taxon>
        <taxon>Ustilaginomycotina</taxon>
        <taxon>Ustilaginomycetes</taxon>
        <taxon>Ustilaginales</taxon>
        <taxon>Ustilaginaceae</taxon>
        <taxon>Moesziomyces</taxon>
    </lineage>
</organism>
<dbReference type="Gene3D" id="3.10.20.90">
    <property type="entry name" value="Phosphatidylinositol 3-kinase Catalytic Subunit, Chain A, domain 1"/>
    <property type="match status" value="1"/>
</dbReference>
<dbReference type="PROSITE" id="PS00972">
    <property type="entry name" value="USP_1"/>
    <property type="match status" value="1"/>
</dbReference>
<evidence type="ECO:0000256" key="1">
    <source>
        <dbReference type="ARBA" id="ARBA00000707"/>
    </source>
</evidence>
<dbReference type="GO" id="GO:0061136">
    <property type="term" value="P:regulation of proteasomal protein catabolic process"/>
    <property type="evidence" value="ECO:0007669"/>
    <property type="project" value="TreeGrafter"/>
</dbReference>
<name>M9MDB6_PSEA3</name>
<protein>
    <recommendedName>
        <fullName evidence="6">Ubiquitin carboxyl-terminal hydrolase</fullName>
        <ecNumber evidence="6">3.4.19.12</ecNumber>
    </recommendedName>
</protein>
<dbReference type="GO" id="GO:0004843">
    <property type="term" value="F:cysteine-type deubiquitinase activity"/>
    <property type="evidence" value="ECO:0007669"/>
    <property type="project" value="UniProtKB-UniRule"/>
</dbReference>
<keyword evidence="4 6" id="KW-0378">Hydrolase</keyword>
<feature type="domain" description="USP" evidence="9">
    <location>
        <begin position="168"/>
        <end position="641"/>
    </location>
</feature>
<dbReference type="InterPro" id="IPR029071">
    <property type="entry name" value="Ubiquitin-like_domsf"/>
</dbReference>
<dbReference type="Proteomes" id="UP000011976">
    <property type="component" value="Unassembled WGS sequence"/>
</dbReference>
<gene>
    <name evidence="10" type="ORF">PANT_7d00107</name>
</gene>
<evidence type="ECO:0000256" key="4">
    <source>
        <dbReference type="ARBA" id="ARBA00022801"/>
    </source>
</evidence>
<dbReference type="InterPro" id="IPR018200">
    <property type="entry name" value="USP_CS"/>
</dbReference>
<dbReference type="SUPFAM" id="SSF54001">
    <property type="entry name" value="Cysteine proteinases"/>
    <property type="match status" value="1"/>
</dbReference>
<evidence type="ECO:0000256" key="5">
    <source>
        <dbReference type="ARBA" id="ARBA00022807"/>
    </source>
</evidence>
<dbReference type="InterPro" id="IPR038765">
    <property type="entry name" value="Papain-like_cys_pep_sf"/>
</dbReference>
<dbReference type="GO" id="GO:0070628">
    <property type="term" value="F:proteasome binding"/>
    <property type="evidence" value="ECO:0007669"/>
    <property type="project" value="TreeGrafter"/>
</dbReference>
<evidence type="ECO:0000256" key="2">
    <source>
        <dbReference type="ARBA" id="ARBA00022670"/>
    </source>
</evidence>
<feature type="region of interest" description="Disordered" evidence="7">
    <location>
        <begin position="456"/>
        <end position="519"/>
    </location>
</feature>
<feature type="domain" description="Ubiquitin-like" evidence="8">
    <location>
        <begin position="65"/>
        <end position="135"/>
    </location>
</feature>
<dbReference type="EMBL" id="DF196773">
    <property type="protein sequence ID" value="GAC72457.1"/>
    <property type="molecule type" value="Genomic_DNA"/>
</dbReference>
<dbReference type="PROSITE" id="PS00973">
    <property type="entry name" value="USP_2"/>
    <property type="match status" value="1"/>
</dbReference>
<evidence type="ECO:0000313" key="11">
    <source>
        <dbReference type="Proteomes" id="UP000011976"/>
    </source>
</evidence>
<proteinExistence type="inferred from homology"/>